<dbReference type="EMBL" id="KB206149">
    <property type="protein sequence ID" value="ELP95296.1"/>
    <property type="molecule type" value="Genomic_DNA"/>
</dbReference>
<dbReference type="InterPro" id="IPR002013">
    <property type="entry name" value="SAC_dom"/>
</dbReference>
<dbReference type="VEuPathDB" id="AmoebaDB:EIN_141380"/>
<organism evidence="3 4">
    <name type="scientific">Entamoeba invadens IP1</name>
    <dbReference type="NCBI Taxonomy" id="370355"/>
    <lineage>
        <taxon>Eukaryota</taxon>
        <taxon>Amoebozoa</taxon>
        <taxon>Evosea</taxon>
        <taxon>Archamoebae</taxon>
        <taxon>Mastigamoebida</taxon>
        <taxon>Entamoebidae</taxon>
        <taxon>Entamoeba</taxon>
    </lineage>
</organism>
<keyword evidence="1" id="KW-1133">Transmembrane helix</keyword>
<dbReference type="Pfam" id="PF02383">
    <property type="entry name" value="Syja_N"/>
    <property type="match status" value="1"/>
</dbReference>
<sequence length="575" mass="66397">MSFDDSKPLSVSVYTDTIIISSNSSSDIQHKKNVFINRKTQQITHENITIQNNPLQVLIAECIYGIHKLFSVDYLIVVTQKKLVATIFTHQIFKIEKYEIVPVTEHSTKTEALYHRKVINKTFSSNNFYFSYTYDLTRPYSDQHNDPDELYLWNKNMFTAFPSKNSIENLLFFPTICGFVGKSECAISDTLNNKVELILISRRSNQHVGRRYYTRGSDENGYCANHVETEQIVIVNNNISSYIQLRGSIPLKWSQVPNFHYKPDIAICKDETANMEVMRRHFEDVLKKYNTTSVVSLVDKKGTEFELGKTYEKIVNKMANESVTIECIDFHQMMKKMNELLSYLECVFQRVNYGSYVATNEVVMTKQKGVFRVNCIDSLDRTNVCESVFGRLTAQQFLREVNVLPECTSLMNNKEFNSMFVKLWADNGDCLSWEYTGTGAQKGDITRNGKRTVQGRITDFVHSYTRYLFNNFFDGETVDCLNTFLGNCEGRCVVYELNWTQTGMVVGLLFSVLMFVVSICYSLLFRKIEVLVFAIVAIIFVRGIFEIGFIKMKKVTIPPKVVKFQDFEEDKEKGD</sequence>
<dbReference type="GO" id="GO:0005783">
    <property type="term" value="C:endoplasmic reticulum"/>
    <property type="evidence" value="ECO:0007669"/>
    <property type="project" value="TreeGrafter"/>
</dbReference>
<dbReference type="KEGG" id="eiv:EIN_141380"/>
<keyword evidence="1" id="KW-0472">Membrane</keyword>
<dbReference type="GO" id="GO:0043812">
    <property type="term" value="F:phosphatidylinositol-4-phosphate phosphatase activity"/>
    <property type="evidence" value="ECO:0007669"/>
    <property type="project" value="TreeGrafter"/>
</dbReference>
<evidence type="ECO:0000313" key="3">
    <source>
        <dbReference type="EMBL" id="ELP95296.1"/>
    </source>
</evidence>
<dbReference type="PROSITE" id="PS50275">
    <property type="entry name" value="SAC"/>
    <property type="match status" value="1"/>
</dbReference>
<dbReference type="AlphaFoldDB" id="A0A0A1UFA3"/>
<dbReference type="OMA" id="QHFITSI"/>
<proteinExistence type="predicted"/>
<keyword evidence="1" id="KW-0812">Transmembrane</keyword>
<dbReference type="OrthoDB" id="405996at2759"/>
<evidence type="ECO:0000259" key="2">
    <source>
        <dbReference type="PROSITE" id="PS50275"/>
    </source>
</evidence>
<dbReference type="GO" id="GO:0046856">
    <property type="term" value="P:phosphatidylinositol dephosphorylation"/>
    <property type="evidence" value="ECO:0007669"/>
    <property type="project" value="TreeGrafter"/>
</dbReference>
<gene>
    <name evidence="3" type="ORF">EIN_141380</name>
</gene>
<feature type="domain" description="SAC" evidence="2">
    <location>
        <begin position="119"/>
        <end position="437"/>
    </location>
</feature>
<evidence type="ECO:0000256" key="1">
    <source>
        <dbReference type="SAM" id="Phobius"/>
    </source>
</evidence>
<protein>
    <submittedName>
        <fullName evidence="3">Recessive suppressor of secretory defect, putative</fullName>
    </submittedName>
</protein>
<feature type="transmembrane region" description="Helical" evidence="1">
    <location>
        <begin position="505"/>
        <end position="524"/>
    </location>
</feature>
<accession>A0A0A1UFA3</accession>
<reference evidence="3 4" key="1">
    <citation type="submission" date="2012-10" db="EMBL/GenBank/DDBJ databases">
        <authorList>
            <person name="Zafar N."/>
            <person name="Inman J."/>
            <person name="Hall N."/>
            <person name="Lorenzi H."/>
            <person name="Caler E."/>
        </authorList>
    </citation>
    <scope>NUCLEOTIDE SEQUENCE [LARGE SCALE GENOMIC DNA]</scope>
    <source>
        <strain evidence="3 4">IP1</strain>
    </source>
</reference>
<dbReference type="GeneID" id="14894280"/>
<keyword evidence="4" id="KW-1185">Reference proteome</keyword>
<dbReference type="PANTHER" id="PTHR45662">
    <property type="entry name" value="PHOSPHATIDYLINOSITIDE PHOSPHATASE SAC1"/>
    <property type="match status" value="1"/>
</dbReference>
<dbReference type="PANTHER" id="PTHR45662:SF2">
    <property type="entry name" value="PHOSPHATIDYLINOSITOL-3-PHOSPHATASE SAC1"/>
    <property type="match status" value="1"/>
</dbReference>
<dbReference type="RefSeq" id="XP_004262067.1">
    <property type="nucleotide sequence ID" value="XM_004262019.1"/>
</dbReference>
<name>A0A0A1UFA3_ENTIV</name>
<feature type="transmembrane region" description="Helical" evidence="1">
    <location>
        <begin position="530"/>
        <end position="550"/>
    </location>
</feature>
<dbReference type="Proteomes" id="UP000014680">
    <property type="component" value="Unassembled WGS sequence"/>
</dbReference>
<evidence type="ECO:0000313" key="4">
    <source>
        <dbReference type="Proteomes" id="UP000014680"/>
    </source>
</evidence>